<dbReference type="EMBL" id="KZ678137">
    <property type="protein sequence ID" value="PSN65336.1"/>
    <property type="molecule type" value="Genomic_DNA"/>
</dbReference>
<evidence type="ECO:0000256" key="1">
    <source>
        <dbReference type="SAM" id="MobiDB-lite"/>
    </source>
</evidence>
<sequence length="308" mass="33885">MVPPAPPGRLPLPRPCPRPQPLHRASIERPPRWRAKTCRPPNPEHLRCSLVRQRACCRNFPRLKPALRAWSLALAEPPPLATGANRRGPQTPFSITAVAAHSSSASDSPARCLLPGCSGRKTICPKSRHQAGAPSLARRRIFGPTVSCPAGLQFGRQCSCANPKAHRTFSRFVFPFLYGSLDSPSPLVLWSSVSAKAATCRPLALYDRLQPASVGQCLPTGFHILQYLPFVIQRRSSLDAMCGLKFSKRTALRGGATARAYNLELICELMEHIESCRFCSGASTSSHMYETVQKVWLTHSKHLADPPW</sequence>
<dbReference type="AlphaFoldDB" id="A0A2T2NJA7"/>
<evidence type="ECO:0000313" key="2">
    <source>
        <dbReference type="EMBL" id="PSN65336.1"/>
    </source>
</evidence>
<evidence type="ECO:0000313" key="3">
    <source>
        <dbReference type="Proteomes" id="UP000240883"/>
    </source>
</evidence>
<protein>
    <submittedName>
        <fullName evidence="2">Uncharacterized protein</fullName>
    </submittedName>
</protein>
<feature type="region of interest" description="Disordered" evidence="1">
    <location>
        <begin position="1"/>
        <end position="28"/>
    </location>
</feature>
<proteinExistence type="predicted"/>
<organism evidence="2 3">
    <name type="scientific">Corynespora cassiicola Philippines</name>
    <dbReference type="NCBI Taxonomy" id="1448308"/>
    <lineage>
        <taxon>Eukaryota</taxon>
        <taxon>Fungi</taxon>
        <taxon>Dikarya</taxon>
        <taxon>Ascomycota</taxon>
        <taxon>Pezizomycotina</taxon>
        <taxon>Dothideomycetes</taxon>
        <taxon>Pleosporomycetidae</taxon>
        <taxon>Pleosporales</taxon>
        <taxon>Corynesporascaceae</taxon>
        <taxon>Corynespora</taxon>
    </lineage>
</organism>
<gene>
    <name evidence="2" type="ORF">BS50DRAFT_55815</name>
</gene>
<accession>A0A2T2NJA7</accession>
<feature type="compositionally biased region" description="Pro residues" evidence="1">
    <location>
        <begin position="1"/>
        <end position="20"/>
    </location>
</feature>
<keyword evidence="3" id="KW-1185">Reference proteome</keyword>
<name>A0A2T2NJA7_CORCC</name>
<dbReference type="Proteomes" id="UP000240883">
    <property type="component" value="Unassembled WGS sequence"/>
</dbReference>
<reference evidence="2 3" key="1">
    <citation type="journal article" date="2018" name="Front. Microbiol.">
        <title>Genome-Wide Analysis of Corynespora cassiicola Leaf Fall Disease Putative Effectors.</title>
        <authorList>
            <person name="Lopez D."/>
            <person name="Ribeiro S."/>
            <person name="Label P."/>
            <person name="Fumanal B."/>
            <person name="Venisse J.S."/>
            <person name="Kohler A."/>
            <person name="de Oliveira R.R."/>
            <person name="Labutti K."/>
            <person name="Lipzen A."/>
            <person name="Lail K."/>
            <person name="Bauer D."/>
            <person name="Ohm R.A."/>
            <person name="Barry K.W."/>
            <person name="Spatafora J."/>
            <person name="Grigoriev I.V."/>
            <person name="Martin F.M."/>
            <person name="Pujade-Renaud V."/>
        </authorList>
    </citation>
    <scope>NUCLEOTIDE SEQUENCE [LARGE SCALE GENOMIC DNA]</scope>
    <source>
        <strain evidence="2 3">Philippines</strain>
    </source>
</reference>